<name>A0AAD6YUH0_9AGAR</name>
<evidence type="ECO:0000256" key="12">
    <source>
        <dbReference type="ARBA" id="ARBA00047037"/>
    </source>
</evidence>
<dbReference type="GO" id="GO:0004252">
    <property type="term" value="F:serine-type endopeptidase activity"/>
    <property type="evidence" value="ECO:0007669"/>
    <property type="project" value="InterPro"/>
</dbReference>
<comment type="similarity">
    <text evidence="3 13">Belongs to the peptidase S26B family.</text>
</comment>
<evidence type="ECO:0000256" key="11">
    <source>
        <dbReference type="ARBA" id="ARBA00045533"/>
    </source>
</evidence>
<keyword evidence="7 13" id="KW-0256">Endoplasmic reticulum</keyword>
<dbReference type="AlphaFoldDB" id="A0AAD6YUH0"/>
<proteinExistence type="inferred from homology"/>
<keyword evidence="9" id="KW-1133">Transmembrane helix</keyword>
<dbReference type="CDD" id="cd06530">
    <property type="entry name" value="S26_SPase_I"/>
    <property type="match status" value="1"/>
</dbReference>
<dbReference type="GO" id="GO:0009003">
    <property type="term" value="F:signal peptidase activity"/>
    <property type="evidence" value="ECO:0007669"/>
    <property type="project" value="UniProtKB-EC"/>
</dbReference>
<keyword evidence="13" id="KW-0645">Protease</keyword>
<evidence type="ECO:0000256" key="9">
    <source>
        <dbReference type="ARBA" id="ARBA00022989"/>
    </source>
</evidence>
<keyword evidence="13" id="KW-0378">Hydrolase</keyword>
<evidence type="ECO:0000256" key="7">
    <source>
        <dbReference type="ARBA" id="ARBA00022824"/>
    </source>
</evidence>
<evidence type="ECO:0000256" key="5">
    <source>
        <dbReference type="ARBA" id="ARBA00019685"/>
    </source>
</evidence>
<organism evidence="14 15">
    <name type="scientific">Mycena pura</name>
    <dbReference type="NCBI Taxonomy" id="153505"/>
    <lineage>
        <taxon>Eukaryota</taxon>
        <taxon>Fungi</taxon>
        <taxon>Dikarya</taxon>
        <taxon>Basidiomycota</taxon>
        <taxon>Agaricomycotina</taxon>
        <taxon>Agaricomycetes</taxon>
        <taxon>Agaricomycetidae</taxon>
        <taxon>Agaricales</taxon>
        <taxon>Marasmiineae</taxon>
        <taxon>Mycenaceae</taxon>
        <taxon>Mycena</taxon>
    </lineage>
</organism>
<comment type="function">
    <text evidence="11">Catalytic component of the signal peptidase complex (SPC) which catalyzes the cleavage of N-terminal signal sequences from nascent proteins as they are translocated into the lumen of the endoplasmic reticulum. Specifically cleaves N-terminal signal peptides that contain a hydrophobic alpha-helix (h-region) shorter than 18-20 amino acids.</text>
</comment>
<dbReference type="PRINTS" id="PR00728">
    <property type="entry name" value="SIGNALPTASE"/>
</dbReference>
<evidence type="ECO:0000256" key="13">
    <source>
        <dbReference type="RuleBase" id="RU362047"/>
    </source>
</evidence>
<evidence type="ECO:0000256" key="10">
    <source>
        <dbReference type="ARBA" id="ARBA00023136"/>
    </source>
</evidence>
<keyword evidence="8" id="KW-0735">Signal-anchor</keyword>
<gene>
    <name evidence="14" type="ORF">GGX14DRAFT_409908</name>
</gene>
<evidence type="ECO:0000256" key="2">
    <source>
        <dbReference type="ARBA" id="ARBA00004648"/>
    </source>
</evidence>
<comment type="caution">
    <text evidence="14">The sequence shown here is derived from an EMBL/GenBank/DDBJ whole genome shotgun (WGS) entry which is preliminary data.</text>
</comment>
<evidence type="ECO:0000256" key="4">
    <source>
        <dbReference type="ARBA" id="ARBA00013208"/>
    </source>
</evidence>
<comment type="catalytic activity">
    <reaction evidence="1 13">
        <text>Cleavage of hydrophobic, N-terminal signal or leader sequences from secreted and periplasmic proteins.</text>
        <dbReference type="EC" id="3.4.21.89"/>
    </reaction>
</comment>
<evidence type="ECO:0000313" key="15">
    <source>
        <dbReference type="Proteomes" id="UP001219525"/>
    </source>
</evidence>
<dbReference type="EC" id="3.4.21.89" evidence="4 13"/>
<evidence type="ECO:0000256" key="1">
    <source>
        <dbReference type="ARBA" id="ARBA00000677"/>
    </source>
</evidence>
<protein>
    <recommendedName>
        <fullName evidence="5 13">Signal peptidase complex catalytic subunit SEC11</fullName>
        <ecNumber evidence="4 13">3.4.21.89</ecNumber>
    </recommendedName>
</protein>
<accession>A0AAD6YUH0</accession>
<evidence type="ECO:0000256" key="3">
    <source>
        <dbReference type="ARBA" id="ARBA00011035"/>
    </source>
</evidence>
<dbReference type="PANTHER" id="PTHR10806:SF6">
    <property type="entry name" value="SIGNAL PEPTIDASE COMPLEX CATALYTIC SUBUNIT SEC11"/>
    <property type="match status" value="1"/>
</dbReference>
<reference evidence="14" key="1">
    <citation type="submission" date="2023-03" db="EMBL/GenBank/DDBJ databases">
        <title>Massive genome expansion in bonnet fungi (Mycena s.s.) driven by repeated elements and novel gene families across ecological guilds.</title>
        <authorList>
            <consortium name="Lawrence Berkeley National Laboratory"/>
            <person name="Harder C.B."/>
            <person name="Miyauchi S."/>
            <person name="Viragh M."/>
            <person name="Kuo A."/>
            <person name="Thoen E."/>
            <person name="Andreopoulos B."/>
            <person name="Lu D."/>
            <person name="Skrede I."/>
            <person name="Drula E."/>
            <person name="Henrissat B."/>
            <person name="Morin E."/>
            <person name="Kohler A."/>
            <person name="Barry K."/>
            <person name="LaButti K."/>
            <person name="Morin E."/>
            <person name="Salamov A."/>
            <person name="Lipzen A."/>
            <person name="Mereny Z."/>
            <person name="Hegedus B."/>
            <person name="Baldrian P."/>
            <person name="Stursova M."/>
            <person name="Weitz H."/>
            <person name="Taylor A."/>
            <person name="Grigoriev I.V."/>
            <person name="Nagy L.G."/>
            <person name="Martin F."/>
            <person name="Kauserud H."/>
        </authorList>
    </citation>
    <scope>NUCLEOTIDE SEQUENCE</scope>
    <source>
        <strain evidence="14">9144</strain>
    </source>
</reference>
<dbReference type="InterPro" id="IPR019533">
    <property type="entry name" value="Peptidase_S26"/>
</dbReference>
<dbReference type="SUPFAM" id="SSF51306">
    <property type="entry name" value="LexA/Signal peptidase"/>
    <property type="match status" value="1"/>
</dbReference>
<keyword evidence="10" id="KW-0472">Membrane</keyword>
<dbReference type="NCBIfam" id="TIGR02228">
    <property type="entry name" value="sigpep_I_arch"/>
    <property type="match status" value="1"/>
</dbReference>
<evidence type="ECO:0000313" key="14">
    <source>
        <dbReference type="EMBL" id="KAJ7230052.1"/>
    </source>
</evidence>
<dbReference type="PANTHER" id="PTHR10806">
    <property type="entry name" value="SIGNAL PEPTIDASE COMPLEX CATALYTIC SUBUNIT SEC11"/>
    <property type="match status" value="1"/>
</dbReference>
<dbReference type="InterPro" id="IPR001733">
    <property type="entry name" value="Peptidase_S26B"/>
</dbReference>
<sequence length="184" mass="20252">MWPTRIRRVRLRHAAAATYLPHPRQFLLQALAVALSLSSVLMAHTALELLTNCKSPAVVVLSASMEPGVRRGDLLLLSNYAPQRYANGDITVYQVPGHAIPIVHRVLQTHDSPLTQQFLTKGDNNDVDDLALYDGLEWLEAAHVVGKVQGIIPFVGYVSILFNEMPRMRNGVFGIIGLASLFSS</sequence>
<keyword evidence="6" id="KW-0812">Transmembrane</keyword>
<dbReference type="GO" id="GO:0006465">
    <property type="term" value="P:signal peptide processing"/>
    <property type="evidence" value="ECO:0007669"/>
    <property type="project" value="UniProtKB-UniRule"/>
</dbReference>
<dbReference type="Proteomes" id="UP001219525">
    <property type="component" value="Unassembled WGS sequence"/>
</dbReference>
<keyword evidence="15" id="KW-1185">Reference proteome</keyword>
<evidence type="ECO:0000256" key="6">
    <source>
        <dbReference type="ARBA" id="ARBA00022692"/>
    </source>
</evidence>
<dbReference type="GO" id="GO:0005787">
    <property type="term" value="C:signal peptidase complex"/>
    <property type="evidence" value="ECO:0007669"/>
    <property type="project" value="TreeGrafter"/>
</dbReference>
<dbReference type="EMBL" id="JARJCW010000001">
    <property type="protein sequence ID" value="KAJ7230052.1"/>
    <property type="molecule type" value="Genomic_DNA"/>
</dbReference>
<evidence type="ECO:0000256" key="8">
    <source>
        <dbReference type="ARBA" id="ARBA00022968"/>
    </source>
</evidence>
<dbReference type="InterPro" id="IPR036286">
    <property type="entry name" value="LexA/Signal_pep-like_sf"/>
</dbReference>
<comment type="subcellular location">
    <subcellularLocation>
        <location evidence="2">Endoplasmic reticulum membrane</location>
        <topology evidence="2">Single-pass type II membrane protein</topology>
    </subcellularLocation>
</comment>
<comment type="subunit">
    <text evidence="12">Component of the signal peptidase complex (SPC) composed of a catalytic subunit SEC11 and three accessory subunits SPC1, SPC2 and SPC3. The complex induces a local thinning of the ER membrane which is used to measure the length of the signal peptide (SP) h-region of protein substrates. This ensures the selectivity of the complex towards h-regions shorter than 18-20 amino acids. SPC associates with the translocon complex.</text>
</comment>